<accession>A0ABT2JHW5</accession>
<comment type="caution">
    <text evidence="1">The sequence shown here is derived from an EMBL/GenBank/DDBJ whole genome shotgun (WGS) entry which is preliminary data.</text>
</comment>
<protein>
    <recommendedName>
        <fullName evidence="3">SUKH-3 domain containing protein</fullName>
    </recommendedName>
</protein>
<dbReference type="RefSeq" id="WP_260195349.1">
    <property type="nucleotide sequence ID" value="NZ_JAFFZE010000025.1"/>
</dbReference>
<reference evidence="1 2" key="1">
    <citation type="submission" date="2021-02" db="EMBL/GenBank/DDBJ databases">
        <title>Actinophytocola xerophila sp. nov., isolated from soil of cotton cropping field.</title>
        <authorList>
            <person name="Huang R."/>
            <person name="Chen X."/>
            <person name="Ge X."/>
            <person name="Liu W."/>
        </authorList>
    </citation>
    <scope>NUCLEOTIDE SEQUENCE [LARGE SCALE GENOMIC DNA]</scope>
    <source>
        <strain evidence="1 2">S1-96</strain>
    </source>
</reference>
<dbReference type="EMBL" id="JAFFZE010000025">
    <property type="protein sequence ID" value="MCT2587473.1"/>
    <property type="molecule type" value="Genomic_DNA"/>
</dbReference>
<name>A0ABT2JHW5_9PSEU</name>
<organism evidence="1 2">
    <name type="scientific">Actinophytocola gossypii</name>
    <dbReference type="NCBI Taxonomy" id="2812003"/>
    <lineage>
        <taxon>Bacteria</taxon>
        <taxon>Bacillati</taxon>
        <taxon>Actinomycetota</taxon>
        <taxon>Actinomycetes</taxon>
        <taxon>Pseudonocardiales</taxon>
        <taxon>Pseudonocardiaceae</taxon>
    </lineage>
</organism>
<keyword evidence="2" id="KW-1185">Reference proteome</keyword>
<gene>
    <name evidence="1" type="ORF">JT362_30550</name>
</gene>
<proteinExistence type="predicted"/>
<evidence type="ECO:0000313" key="2">
    <source>
        <dbReference type="Proteomes" id="UP001156441"/>
    </source>
</evidence>
<evidence type="ECO:0008006" key="3">
    <source>
        <dbReference type="Google" id="ProtNLM"/>
    </source>
</evidence>
<evidence type="ECO:0000313" key="1">
    <source>
        <dbReference type="EMBL" id="MCT2587473.1"/>
    </source>
</evidence>
<sequence>MTEQLDRLLDEVAEHGWDLNKPAAPNALARAGTWFRTRTGVALPAGHRDLLARTDGLDFNGAVLYATQDGRTTGGLFVAGLAESNERLADSGGTWIGEANGDLFGLAAGAWVVADKVSRQVFSQYEDCTALLAHVLRKYLDA</sequence>
<dbReference type="Proteomes" id="UP001156441">
    <property type="component" value="Unassembled WGS sequence"/>
</dbReference>